<dbReference type="AlphaFoldDB" id="A0A382W7L3"/>
<proteinExistence type="predicted"/>
<gene>
    <name evidence="1" type="ORF">METZ01_LOCUS406945</name>
</gene>
<sequence>MDELIEYIDENEHVQFIVSLDYAEVEPTYYTCQEWGDLYSELGNYGNDPLILNGDPDQLIWNMFAGTTYSAYVLIDHNMVVRYKFDMPNLYDFQYNYIPTLLDDLYGCTDVNACNYDD</sequence>
<reference evidence="1" key="1">
    <citation type="submission" date="2018-05" db="EMBL/GenBank/DDBJ databases">
        <authorList>
            <person name="Lanie J.A."/>
            <person name="Ng W.-L."/>
            <person name="Kazmierczak K.M."/>
            <person name="Andrzejewski T.M."/>
            <person name="Davidsen T.M."/>
            <person name="Wayne K.J."/>
            <person name="Tettelin H."/>
            <person name="Glass J.I."/>
            <person name="Rusch D."/>
            <person name="Podicherti R."/>
            <person name="Tsui H.-C.T."/>
            <person name="Winkler M.E."/>
        </authorList>
    </citation>
    <scope>NUCLEOTIDE SEQUENCE</scope>
</reference>
<organism evidence="1">
    <name type="scientific">marine metagenome</name>
    <dbReference type="NCBI Taxonomy" id="408172"/>
    <lineage>
        <taxon>unclassified sequences</taxon>
        <taxon>metagenomes</taxon>
        <taxon>ecological metagenomes</taxon>
    </lineage>
</organism>
<accession>A0A382W7L3</accession>
<name>A0A382W7L3_9ZZZZ</name>
<dbReference type="EMBL" id="UINC01157226">
    <property type="protein sequence ID" value="SVD54091.1"/>
    <property type="molecule type" value="Genomic_DNA"/>
</dbReference>
<feature type="non-terminal residue" evidence="1">
    <location>
        <position position="118"/>
    </location>
</feature>
<protein>
    <submittedName>
        <fullName evidence="1">Uncharacterized protein</fullName>
    </submittedName>
</protein>
<evidence type="ECO:0000313" key="1">
    <source>
        <dbReference type="EMBL" id="SVD54091.1"/>
    </source>
</evidence>